<dbReference type="PANTHER" id="PTHR10039">
    <property type="entry name" value="AMELOGENIN"/>
    <property type="match status" value="1"/>
</dbReference>
<dbReference type="SUPFAM" id="SSF52540">
    <property type="entry name" value="P-loop containing nucleoside triphosphate hydrolases"/>
    <property type="match status" value="1"/>
</dbReference>
<evidence type="ECO:0000256" key="3">
    <source>
        <dbReference type="SAM" id="Phobius"/>
    </source>
</evidence>
<protein>
    <submittedName>
        <fullName evidence="5">Nacht and wd domain protein</fullName>
    </submittedName>
</protein>
<accession>A0AAE0D1Z3</accession>
<evidence type="ECO:0000256" key="1">
    <source>
        <dbReference type="ARBA" id="ARBA00022737"/>
    </source>
</evidence>
<evidence type="ECO:0000259" key="4">
    <source>
        <dbReference type="PROSITE" id="PS50837"/>
    </source>
</evidence>
<feature type="region of interest" description="Disordered" evidence="2">
    <location>
        <begin position="1"/>
        <end position="49"/>
    </location>
</feature>
<dbReference type="InterPro" id="IPR027417">
    <property type="entry name" value="P-loop_NTPase"/>
</dbReference>
<sequence length="594" mass="66794">MLSQGGARKRRRLATNTDTRDNGTPEVPTKVNNIGGGDQHNNFGDGHQNNNTGLGTQYNAHSMSFGIDPIAYATPVSIPAFLALFTFIFLFNKENDKFLTDLRITDPRDDKVRIQRTKGDLLVDSYRWILDHEGFIRWRAEKRLLWIKGGPGKGKTMLLCGMIDELLALGYKSTFFFFCQATDARLNSATSVLRGLLYVILDNNPPLLDLLRDKYDKAGAGIFKDVNSWNVLSRMLVAALNHESMRHVVLVIDALDECISDLDHLISFIIDLPPHVKVIASSLPELRIDRGLAAALEDTKIYLSLELNENVITAAVNCYINHKVDKLAILKDVDHETKAEVREYLATKANNTFLWVSLVYEQLADNRVAKRHIKRKLYDFPQGLNSLYRRILDKILDSLDAEECRQILATMSIVSRPLHLAELALLLDHIEFLSELVEECSSLLTIRGEVVYFIHQSAKDFLLGQASEILPLGIGHGHNLVLSKLLGTMSDTLRRNIYNVDEHGTPVDEILVPTPDPLASAEYACVYWADHFKTDSAGESQFEEVYAFICQHFLHWLEALSLLQGLNEGILSVFKIHQIIEVSSGNSFIVLGPD</sequence>
<dbReference type="Pfam" id="PF24883">
    <property type="entry name" value="NPHP3_N"/>
    <property type="match status" value="1"/>
</dbReference>
<evidence type="ECO:0000313" key="5">
    <source>
        <dbReference type="EMBL" id="KAK2742783.1"/>
    </source>
</evidence>
<organism evidence="5 6">
    <name type="scientific">Colletotrichum kahawae</name>
    <name type="common">Coffee berry disease fungus</name>
    <dbReference type="NCBI Taxonomy" id="34407"/>
    <lineage>
        <taxon>Eukaryota</taxon>
        <taxon>Fungi</taxon>
        <taxon>Dikarya</taxon>
        <taxon>Ascomycota</taxon>
        <taxon>Pezizomycotina</taxon>
        <taxon>Sordariomycetes</taxon>
        <taxon>Hypocreomycetidae</taxon>
        <taxon>Glomerellales</taxon>
        <taxon>Glomerellaceae</taxon>
        <taxon>Colletotrichum</taxon>
        <taxon>Colletotrichum gloeosporioides species complex</taxon>
    </lineage>
</organism>
<comment type="caution">
    <text evidence="5">The sequence shown here is derived from an EMBL/GenBank/DDBJ whole genome shotgun (WGS) entry which is preliminary data.</text>
</comment>
<dbReference type="InterPro" id="IPR056884">
    <property type="entry name" value="NPHP3-like_N"/>
</dbReference>
<dbReference type="Gene3D" id="3.40.50.300">
    <property type="entry name" value="P-loop containing nucleotide triphosphate hydrolases"/>
    <property type="match status" value="1"/>
</dbReference>
<feature type="transmembrane region" description="Helical" evidence="3">
    <location>
        <begin position="70"/>
        <end position="91"/>
    </location>
</feature>
<name>A0AAE0D1Z3_COLKA</name>
<dbReference type="PROSITE" id="PS50837">
    <property type="entry name" value="NACHT"/>
    <property type="match status" value="1"/>
</dbReference>
<dbReference type="PANTHER" id="PTHR10039:SF17">
    <property type="entry name" value="FUNGAL STAND N-TERMINAL GOODBYE DOMAIN-CONTAINING PROTEIN-RELATED"/>
    <property type="match status" value="1"/>
</dbReference>
<evidence type="ECO:0000256" key="2">
    <source>
        <dbReference type="SAM" id="MobiDB-lite"/>
    </source>
</evidence>
<keyword evidence="3" id="KW-0812">Transmembrane</keyword>
<feature type="domain" description="NACHT" evidence="4">
    <location>
        <begin position="143"/>
        <end position="284"/>
    </location>
</feature>
<gene>
    <name evidence="5" type="ORF">CKAH01_18449</name>
</gene>
<keyword evidence="3" id="KW-1133">Transmembrane helix</keyword>
<evidence type="ECO:0000313" key="6">
    <source>
        <dbReference type="Proteomes" id="UP001281614"/>
    </source>
</evidence>
<dbReference type="InterPro" id="IPR007111">
    <property type="entry name" value="NACHT_NTPase"/>
</dbReference>
<proteinExistence type="predicted"/>
<keyword evidence="6" id="KW-1185">Reference proteome</keyword>
<keyword evidence="1" id="KW-0677">Repeat</keyword>
<feature type="compositionally biased region" description="Polar residues" evidence="2">
    <location>
        <begin position="39"/>
        <end position="49"/>
    </location>
</feature>
<dbReference type="Proteomes" id="UP001281614">
    <property type="component" value="Unassembled WGS sequence"/>
</dbReference>
<reference evidence="5" key="1">
    <citation type="submission" date="2023-02" db="EMBL/GenBank/DDBJ databases">
        <title>Colletotrichum kahawae CIFC_Que2 genome sequencing and assembly.</title>
        <authorList>
            <person name="Baroncelli R."/>
        </authorList>
    </citation>
    <scope>NUCLEOTIDE SEQUENCE</scope>
    <source>
        <strain evidence="5">CIFC_Que2</strain>
    </source>
</reference>
<keyword evidence="3" id="KW-0472">Membrane</keyword>
<dbReference type="AlphaFoldDB" id="A0AAE0D1Z3"/>
<dbReference type="EMBL" id="VYYT01000326">
    <property type="protein sequence ID" value="KAK2742783.1"/>
    <property type="molecule type" value="Genomic_DNA"/>
</dbReference>